<dbReference type="EMBL" id="VXIV02003092">
    <property type="protein sequence ID" value="KAF6021216.1"/>
    <property type="molecule type" value="Genomic_DNA"/>
</dbReference>
<proteinExistence type="predicted"/>
<sequence>MGSFNSVRLAEISEKIKQVYVESVNSAHLTKKMEKVKPEERIDVGIKKLITLVEMAKQSEDSQIKRLYGLFIGYILYPHYSLMCLQYNKSLATQGYLSTNLLSLCCIIQHLVLYIVIYL</sequence>
<evidence type="ECO:0000313" key="2">
    <source>
        <dbReference type="EMBL" id="KAF6021216.1"/>
    </source>
</evidence>
<reference evidence="2" key="1">
    <citation type="submission" date="2020-06" db="EMBL/GenBank/DDBJ databases">
        <title>Draft genome of Bugula neritina, a colonial animal packing powerful symbionts and potential medicines.</title>
        <authorList>
            <person name="Rayko M."/>
        </authorList>
    </citation>
    <scope>NUCLEOTIDE SEQUENCE [LARGE SCALE GENOMIC DNA]</scope>
    <source>
        <strain evidence="2">Kwan_BN1</strain>
    </source>
</reference>
<organism evidence="2 3">
    <name type="scientific">Bugula neritina</name>
    <name type="common">Brown bryozoan</name>
    <name type="synonym">Sertularia neritina</name>
    <dbReference type="NCBI Taxonomy" id="10212"/>
    <lineage>
        <taxon>Eukaryota</taxon>
        <taxon>Metazoa</taxon>
        <taxon>Spiralia</taxon>
        <taxon>Lophotrochozoa</taxon>
        <taxon>Bryozoa</taxon>
        <taxon>Gymnolaemata</taxon>
        <taxon>Cheilostomatida</taxon>
        <taxon>Flustrina</taxon>
        <taxon>Buguloidea</taxon>
        <taxon>Bugulidae</taxon>
        <taxon>Bugula</taxon>
    </lineage>
</organism>
<dbReference type="AlphaFoldDB" id="A0A7J7J6E7"/>
<name>A0A7J7J6E7_BUGNE</name>
<keyword evidence="1" id="KW-0472">Membrane</keyword>
<feature type="transmembrane region" description="Helical" evidence="1">
    <location>
        <begin position="100"/>
        <end position="118"/>
    </location>
</feature>
<evidence type="ECO:0000313" key="3">
    <source>
        <dbReference type="Proteomes" id="UP000593567"/>
    </source>
</evidence>
<evidence type="ECO:0000256" key="1">
    <source>
        <dbReference type="SAM" id="Phobius"/>
    </source>
</evidence>
<feature type="transmembrane region" description="Helical" evidence="1">
    <location>
        <begin position="67"/>
        <end position="88"/>
    </location>
</feature>
<keyword evidence="3" id="KW-1185">Reference proteome</keyword>
<gene>
    <name evidence="2" type="ORF">EB796_020475</name>
</gene>
<accession>A0A7J7J6E7</accession>
<keyword evidence="1" id="KW-1133">Transmembrane helix</keyword>
<comment type="caution">
    <text evidence="2">The sequence shown here is derived from an EMBL/GenBank/DDBJ whole genome shotgun (WGS) entry which is preliminary data.</text>
</comment>
<protein>
    <submittedName>
        <fullName evidence="2">Uncharacterized protein</fullName>
    </submittedName>
</protein>
<dbReference type="Gene3D" id="1.10.8.60">
    <property type="match status" value="1"/>
</dbReference>
<dbReference type="Proteomes" id="UP000593567">
    <property type="component" value="Unassembled WGS sequence"/>
</dbReference>
<keyword evidence="1" id="KW-0812">Transmembrane</keyword>